<dbReference type="PANTHER" id="PTHR12802">
    <property type="entry name" value="SWI/SNF COMPLEX-RELATED"/>
    <property type="match status" value="1"/>
</dbReference>
<dbReference type="SUPFAM" id="SSF57850">
    <property type="entry name" value="RING/U-box"/>
    <property type="match status" value="1"/>
</dbReference>
<evidence type="ECO:0000259" key="12">
    <source>
        <dbReference type="PROSITE" id="PS50135"/>
    </source>
</evidence>
<dbReference type="InterPro" id="IPR001005">
    <property type="entry name" value="SANT/Myb"/>
</dbReference>
<dbReference type="PROSITE" id="PS51293">
    <property type="entry name" value="SANT"/>
    <property type="match status" value="1"/>
</dbReference>
<evidence type="ECO:0000313" key="16">
    <source>
        <dbReference type="Proteomes" id="UP001162087"/>
    </source>
</evidence>
<dbReference type="InterPro" id="IPR017884">
    <property type="entry name" value="SANT_dom"/>
</dbReference>
<dbReference type="SMART" id="SM00291">
    <property type="entry name" value="ZnF_ZZ"/>
    <property type="match status" value="1"/>
</dbReference>
<evidence type="ECO:0000256" key="2">
    <source>
        <dbReference type="ARBA" id="ARBA00022771"/>
    </source>
</evidence>
<dbReference type="GO" id="GO:0042393">
    <property type="term" value="F:histone binding"/>
    <property type="evidence" value="ECO:0007669"/>
    <property type="project" value="TreeGrafter"/>
</dbReference>
<dbReference type="GO" id="GO:0006338">
    <property type="term" value="P:chromatin remodeling"/>
    <property type="evidence" value="ECO:0007669"/>
    <property type="project" value="UniProtKB-ARBA"/>
</dbReference>
<accession>A0AA35JGE3</accession>
<evidence type="ECO:0000259" key="11">
    <source>
        <dbReference type="PROSITE" id="PS50090"/>
    </source>
</evidence>
<dbReference type="GO" id="GO:0003677">
    <property type="term" value="F:DNA binding"/>
    <property type="evidence" value="ECO:0007669"/>
    <property type="project" value="UniProtKB-KW"/>
</dbReference>
<dbReference type="PANTHER" id="PTHR12802:SF150">
    <property type="entry name" value="CHROMATIN STRUCTURE-REMODELING COMPLEX PROTEIN RSC8"/>
    <property type="match status" value="1"/>
</dbReference>
<evidence type="ECO:0000256" key="4">
    <source>
        <dbReference type="ARBA" id="ARBA00023015"/>
    </source>
</evidence>
<feature type="compositionally biased region" description="Basic and acidic residues" evidence="10">
    <location>
        <begin position="1"/>
        <end position="11"/>
    </location>
</feature>
<feature type="region of interest" description="Disordered" evidence="10">
    <location>
        <begin position="1"/>
        <end position="45"/>
    </location>
</feature>
<dbReference type="PROSITE" id="PS50934">
    <property type="entry name" value="SWIRM"/>
    <property type="match status" value="1"/>
</dbReference>
<evidence type="ECO:0000256" key="6">
    <source>
        <dbReference type="ARBA" id="ARBA00023163"/>
    </source>
</evidence>
<dbReference type="GO" id="GO:0016514">
    <property type="term" value="C:SWI/SNF complex"/>
    <property type="evidence" value="ECO:0007669"/>
    <property type="project" value="TreeGrafter"/>
</dbReference>
<feature type="domain" description="SWIRM" evidence="13">
    <location>
        <begin position="80"/>
        <end position="177"/>
    </location>
</feature>
<evidence type="ECO:0000256" key="5">
    <source>
        <dbReference type="ARBA" id="ARBA00023125"/>
    </source>
</evidence>
<dbReference type="Pfam" id="PF00249">
    <property type="entry name" value="Myb_DNA-binding"/>
    <property type="match status" value="1"/>
</dbReference>
<evidence type="ECO:0008006" key="17">
    <source>
        <dbReference type="Google" id="ProtNLM"/>
    </source>
</evidence>
<evidence type="ECO:0000256" key="7">
    <source>
        <dbReference type="ARBA" id="ARBA00023242"/>
    </source>
</evidence>
<dbReference type="Pfam" id="PF00569">
    <property type="entry name" value="ZZ"/>
    <property type="match status" value="1"/>
</dbReference>
<dbReference type="Gene3D" id="1.10.10.60">
    <property type="entry name" value="Homeodomain-like"/>
    <property type="match status" value="1"/>
</dbReference>
<dbReference type="Pfam" id="PF16495">
    <property type="entry name" value="SWIRM-assoc_1"/>
    <property type="match status" value="1"/>
</dbReference>
<protein>
    <recommendedName>
        <fullName evidence="17">RSC8-like protein</fullName>
    </recommendedName>
</protein>
<dbReference type="GO" id="GO:0008270">
    <property type="term" value="F:zinc ion binding"/>
    <property type="evidence" value="ECO:0007669"/>
    <property type="project" value="UniProtKB-KW"/>
</dbReference>
<feature type="region of interest" description="Disordered" evidence="10">
    <location>
        <begin position="513"/>
        <end position="547"/>
    </location>
</feature>
<dbReference type="FunFam" id="1.10.10.60:FF:000014">
    <property type="entry name" value="SWI/SNF complex subunit SMARCC2 isoform C"/>
    <property type="match status" value="1"/>
</dbReference>
<evidence type="ECO:0000259" key="14">
    <source>
        <dbReference type="PROSITE" id="PS51293"/>
    </source>
</evidence>
<dbReference type="InterPro" id="IPR036388">
    <property type="entry name" value="WH-like_DNA-bd_sf"/>
</dbReference>
<keyword evidence="1" id="KW-0479">Metal-binding</keyword>
<name>A0AA35JGE3_SACK1</name>
<feature type="domain" description="Myb-like" evidence="11">
    <location>
        <begin position="314"/>
        <end position="360"/>
    </location>
</feature>
<keyword evidence="5" id="KW-0238">DNA-binding</keyword>
<organism evidence="15 16">
    <name type="scientific">Saccharomyces kudriavzevii (strain ATCC MYA-4449 / AS 2.2408 / CBS 8840 / NBRC 1802 / NCYC 2889)</name>
    <name type="common">Yeast</name>
    <dbReference type="NCBI Taxonomy" id="226230"/>
    <lineage>
        <taxon>Eukaryota</taxon>
        <taxon>Fungi</taxon>
        <taxon>Dikarya</taxon>
        <taxon>Ascomycota</taxon>
        <taxon>Saccharomycotina</taxon>
        <taxon>Saccharomycetes</taxon>
        <taxon>Saccharomycetales</taxon>
        <taxon>Saccharomycetaceae</taxon>
        <taxon>Saccharomyces</taxon>
    </lineage>
</organism>
<evidence type="ECO:0000256" key="10">
    <source>
        <dbReference type="SAM" id="MobiDB-lite"/>
    </source>
</evidence>
<evidence type="ECO:0000256" key="8">
    <source>
        <dbReference type="PROSITE-ProRule" id="PRU00228"/>
    </source>
</evidence>
<dbReference type="Gene3D" id="3.30.60.90">
    <property type="match status" value="1"/>
</dbReference>
<feature type="coiled-coil region" evidence="9">
    <location>
        <begin position="48"/>
        <end position="75"/>
    </location>
</feature>
<dbReference type="InterPro" id="IPR009057">
    <property type="entry name" value="Homeodomain-like_sf"/>
</dbReference>
<dbReference type="SUPFAM" id="SSF46689">
    <property type="entry name" value="Homeodomain-like"/>
    <property type="match status" value="2"/>
</dbReference>
<dbReference type="RefSeq" id="XP_056087512.1">
    <property type="nucleotide sequence ID" value="XM_056227719.1"/>
</dbReference>
<keyword evidence="7" id="KW-0539">Nucleus</keyword>
<dbReference type="InterPro" id="IPR007526">
    <property type="entry name" value="SWIRM"/>
</dbReference>
<evidence type="ECO:0000259" key="13">
    <source>
        <dbReference type="PROSITE" id="PS50934"/>
    </source>
</evidence>
<dbReference type="InterPro" id="IPR041984">
    <property type="entry name" value="Rsc8/Ssr1/Ssr2_ZZ"/>
</dbReference>
<keyword evidence="9" id="KW-0175">Coiled coil</keyword>
<dbReference type="GO" id="GO:0045893">
    <property type="term" value="P:positive regulation of DNA-templated transcription"/>
    <property type="evidence" value="ECO:0007669"/>
    <property type="project" value="TreeGrafter"/>
</dbReference>
<dbReference type="Proteomes" id="UP001162087">
    <property type="component" value="Chromosome 6"/>
</dbReference>
<keyword evidence="2 8" id="KW-0863">Zinc-finger</keyword>
<evidence type="ECO:0000256" key="9">
    <source>
        <dbReference type="SAM" id="Coils"/>
    </source>
</evidence>
<keyword evidence="6" id="KW-0804">Transcription</keyword>
<keyword evidence="4" id="KW-0805">Transcription regulation</keyword>
<dbReference type="InterPro" id="IPR000433">
    <property type="entry name" value="Znf_ZZ"/>
</dbReference>
<dbReference type="Gene3D" id="1.10.10.10">
    <property type="entry name" value="Winged helix-like DNA-binding domain superfamily/Winged helix DNA-binding domain"/>
    <property type="match status" value="1"/>
</dbReference>
<feature type="domain" description="ZZ-type" evidence="12">
    <location>
        <begin position="257"/>
        <end position="311"/>
    </location>
</feature>
<keyword evidence="3" id="KW-0862">Zinc</keyword>
<dbReference type="GeneID" id="80923812"/>
<proteinExistence type="predicted"/>
<dbReference type="Pfam" id="PF04433">
    <property type="entry name" value="SWIRM"/>
    <property type="match status" value="1"/>
</dbReference>
<dbReference type="PROSITE" id="PS50090">
    <property type="entry name" value="MYB_LIKE"/>
    <property type="match status" value="1"/>
</dbReference>
<dbReference type="CDD" id="cd02336">
    <property type="entry name" value="ZZ_RSC8"/>
    <property type="match status" value="1"/>
</dbReference>
<evidence type="ECO:0000313" key="15">
    <source>
        <dbReference type="EMBL" id="CAI4061121.1"/>
    </source>
</evidence>
<dbReference type="SMART" id="SM00717">
    <property type="entry name" value="SANT"/>
    <property type="match status" value="1"/>
</dbReference>
<dbReference type="FunFam" id="1.10.10.10:FF:000020">
    <property type="entry name" value="SWI/SNF complex subunit SMARCC2 isoform c"/>
    <property type="match status" value="1"/>
</dbReference>
<feature type="domain" description="SANT" evidence="14">
    <location>
        <begin position="312"/>
        <end position="364"/>
    </location>
</feature>
<sequence>MSDTEKDKDVPMVDSQEASEEPPTTTTNTPSFPHLVQEQSKEESASLGAEVAHRKVNYEQEAQKLEEKALRFLAKQTHPVIIPSFASWFDISKIHEIEKRSNPDFFNDSSRFKTPKAYKDTRNFIINTYRLSPYEYLTITAVRRNVAMDVASIVKIHAFLEKWGLINYQIDPRTKPSLIGPSFTGHFQVVLDTPQGLKPFLPENVIKQEAGGEAEGEAEAVVKKEFPVNLSIKKNVYDSAQDFNALQDESKNSRQIHKVYVCHTCGNESINVRYHNLRARDTNLCSRCFQEGHFGANFQSSDFIRLENGGSAIKKNWSDQELLLLLEGIEMYEDQWEKIADHVGGHKRIEDCIEEFLSLPIEDSYIHEVVGSQLNGKGGDRHDGGVSGSKLMECVNDAVQALLQGNDKLDKVSDRSREISKKYIEESQVIIQELVTLTMEKLEGKFTKLCDLETQLEVEKLKYVKESEKMLNDRLSLSKQITDLNKSLEELNVSKKLVLISEQVDSGIQLVEKDQEGGQEDGSTATGHGVKRVGKQDEEAGEGDSIAQLQPQVYKPWSL</sequence>
<dbReference type="AlphaFoldDB" id="A0AA35JGE3"/>
<evidence type="ECO:0000256" key="1">
    <source>
        <dbReference type="ARBA" id="ARBA00022723"/>
    </source>
</evidence>
<reference evidence="15" key="1">
    <citation type="submission" date="2022-10" db="EMBL/GenBank/DDBJ databases">
        <authorList>
            <person name="Byrne P K."/>
        </authorList>
    </citation>
    <scope>NUCLEOTIDE SEQUENCE</scope>
    <source>
        <strain evidence="15">IFO1802</strain>
    </source>
</reference>
<dbReference type="InterPro" id="IPR043145">
    <property type="entry name" value="Znf_ZZ_sf"/>
</dbReference>
<gene>
    <name evidence="15" type="primary">SKDI06G1070</name>
    <name evidence="15" type="ORF">SKDI_06G1070</name>
</gene>
<keyword evidence="16" id="KW-1185">Reference proteome</keyword>
<dbReference type="PROSITE" id="PS50135">
    <property type="entry name" value="ZF_ZZ_2"/>
    <property type="match status" value="1"/>
</dbReference>
<evidence type="ECO:0000256" key="3">
    <source>
        <dbReference type="ARBA" id="ARBA00022833"/>
    </source>
</evidence>
<dbReference type="InterPro" id="IPR032451">
    <property type="entry name" value="SMARCC_C"/>
</dbReference>
<dbReference type="EMBL" id="OX365901">
    <property type="protein sequence ID" value="CAI4061121.1"/>
    <property type="molecule type" value="Genomic_DNA"/>
</dbReference>